<name>A0A4Q7YGV4_9BACT</name>
<evidence type="ECO:0000259" key="1">
    <source>
        <dbReference type="Pfam" id="PF13700"/>
    </source>
</evidence>
<dbReference type="EMBL" id="SHKW01000002">
    <property type="protein sequence ID" value="RZU35731.1"/>
    <property type="molecule type" value="Genomic_DNA"/>
</dbReference>
<dbReference type="Pfam" id="PF13700">
    <property type="entry name" value="DUF4158"/>
    <property type="match status" value="1"/>
</dbReference>
<feature type="domain" description="DUF4158" evidence="1">
    <location>
        <begin position="5"/>
        <end position="171"/>
    </location>
</feature>
<comment type="caution">
    <text evidence="2">The sequence shown here is derived from an EMBL/GenBank/DDBJ whole genome shotgun (WGS) entry which is preliminary data.</text>
</comment>
<sequence length="380" mass="42719">MPVSFLSNEQRENYGRYTGVPSLDDLARYFHLDDADHAVIAKKRGDHNRLGFAVQLSTVRYLGTFLDDPMAVPAVVLHTLAKQLCMNVGEGGLTYSAGEQRWLHATEIRVAYGYVEITEQRAAFRLTRWLYALCWTGTDRPSVLFERATTWLVMHKVLLPGCTTLERYIARLRSRVEERLWRSLADGIGKEQQTKLEDLLAVPAGSRGSQLDRLRTGPVTVSGPSLIEALLRLRSVRELRIKLPPATHIPAVRIAALARFAGAAKASAVLRLPNPRRLATLVAFVYCLEATALDDALEVLEGLLRDLFGDAVKADKKSRLRTLKDLDQAAATLAIACRMLIDPELRDAEVRWRLFEVIHHRCGFPVQNLTKSRASSYFRY</sequence>
<dbReference type="Proteomes" id="UP000292958">
    <property type="component" value="Unassembled WGS sequence"/>
</dbReference>
<reference evidence="2 3" key="1">
    <citation type="submission" date="2019-02" db="EMBL/GenBank/DDBJ databases">
        <title>Genomic Encyclopedia of Archaeal and Bacterial Type Strains, Phase II (KMG-II): from individual species to whole genera.</title>
        <authorList>
            <person name="Goeker M."/>
        </authorList>
    </citation>
    <scope>NUCLEOTIDE SEQUENCE [LARGE SCALE GENOMIC DNA]</scope>
    <source>
        <strain evidence="2 3">DSM 18101</strain>
    </source>
</reference>
<dbReference type="AlphaFoldDB" id="A0A4Q7YGV4"/>
<evidence type="ECO:0000313" key="3">
    <source>
        <dbReference type="Proteomes" id="UP000292958"/>
    </source>
</evidence>
<dbReference type="InterPro" id="IPR025296">
    <property type="entry name" value="DUF4158"/>
</dbReference>
<gene>
    <name evidence="2" type="ORF">BDD14_5829</name>
</gene>
<keyword evidence="3" id="KW-1185">Reference proteome</keyword>
<organism evidence="2 3">
    <name type="scientific">Edaphobacter modestus</name>
    <dbReference type="NCBI Taxonomy" id="388466"/>
    <lineage>
        <taxon>Bacteria</taxon>
        <taxon>Pseudomonadati</taxon>
        <taxon>Acidobacteriota</taxon>
        <taxon>Terriglobia</taxon>
        <taxon>Terriglobales</taxon>
        <taxon>Acidobacteriaceae</taxon>
        <taxon>Edaphobacter</taxon>
    </lineage>
</organism>
<protein>
    <submittedName>
        <fullName evidence="2">Uncharacterized protein DUF4158</fullName>
    </submittedName>
</protein>
<accession>A0A4Q7YGV4</accession>
<evidence type="ECO:0000313" key="2">
    <source>
        <dbReference type="EMBL" id="RZU35731.1"/>
    </source>
</evidence>
<proteinExistence type="predicted"/>